<accession>A0AAD1THL6</accession>
<reference evidence="7" key="1">
    <citation type="submission" date="2022-03" db="EMBL/GenBank/DDBJ databases">
        <authorList>
            <person name="Alioto T."/>
            <person name="Alioto T."/>
            <person name="Gomez Garrido J."/>
        </authorList>
    </citation>
    <scope>NUCLEOTIDE SEQUENCE</scope>
</reference>
<evidence type="ECO:0000256" key="1">
    <source>
        <dbReference type="ARBA" id="ARBA00004141"/>
    </source>
</evidence>
<dbReference type="GO" id="GO:0016020">
    <property type="term" value="C:membrane"/>
    <property type="evidence" value="ECO:0007669"/>
    <property type="project" value="UniProtKB-SubCell"/>
</dbReference>
<dbReference type="Pfam" id="PF00335">
    <property type="entry name" value="Tetraspanin"/>
    <property type="match status" value="1"/>
</dbReference>
<evidence type="ECO:0000313" key="7">
    <source>
        <dbReference type="EMBL" id="CAH2326293.1"/>
    </source>
</evidence>
<dbReference type="InterPro" id="IPR008952">
    <property type="entry name" value="Tetraspanin_EC2_sf"/>
</dbReference>
<name>A0AAD1THL6_PELCU</name>
<dbReference type="EMBL" id="OW240923">
    <property type="protein sequence ID" value="CAH2326293.1"/>
    <property type="molecule type" value="Genomic_DNA"/>
</dbReference>
<protein>
    <submittedName>
        <fullName evidence="7">Tetraspanin-32</fullName>
    </submittedName>
</protein>
<gene>
    <name evidence="7" type="ORF">PECUL_23A048035</name>
</gene>
<feature type="transmembrane region" description="Helical" evidence="6">
    <location>
        <begin position="149"/>
        <end position="172"/>
    </location>
</feature>
<dbReference type="Proteomes" id="UP001295444">
    <property type="component" value="Chromosome 12"/>
</dbReference>
<proteinExistence type="predicted"/>
<sequence>MPSPSDLSLYYVVVYGGIVCSFLFLSILLSFVSVLRESQQLMVIALVVFGILLCALVAGMTWTHESQDEVKASYLDVYDGLYDQVVRGTFEGHRTHLMSIHEKFQCCGKISWPQTFGVNNLLCKNMTESQDCVLVISAALNTHWNYVKIVLLLSLLITVYGMILSSFLYISFPRCTTWGRRGEYSLTNGFSGSRVLFPTTALTHLLPHQFTK</sequence>
<comment type="subcellular location">
    <subcellularLocation>
        <location evidence="1">Membrane</location>
        <topology evidence="1">Multi-pass membrane protein</topology>
    </subcellularLocation>
</comment>
<keyword evidence="4 6" id="KW-0472">Membrane</keyword>
<dbReference type="SUPFAM" id="SSF48652">
    <property type="entry name" value="Tetraspanin"/>
    <property type="match status" value="1"/>
</dbReference>
<keyword evidence="8" id="KW-1185">Reference proteome</keyword>
<evidence type="ECO:0000256" key="3">
    <source>
        <dbReference type="ARBA" id="ARBA00022989"/>
    </source>
</evidence>
<dbReference type="Gene3D" id="1.10.1450.10">
    <property type="entry name" value="Tetraspanin"/>
    <property type="match status" value="1"/>
</dbReference>
<feature type="transmembrane region" description="Helical" evidence="6">
    <location>
        <begin position="41"/>
        <end position="62"/>
    </location>
</feature>
<evidence type="ECO:0000256" key="4">
    <source>
        <dbReference type="ARBA" id="ARBA00023136"/>
    </source>
</evidence>
<evidence type="ECO:0000256" key="2">
    <source>
        <dbReference type="ARBA" id="ARBA00022692"/>
    </source>
</evidence>
<dbReference type="InterPro" id="IPR018499">
    <property type="entry name" value="Tetraspanin/Peripherin"/>
</dbReference>
<dbReference type="AlphaFoldDB" id="A0AAD1THL6"/>
<keyword evidence="5" id="KW-0325">Glycoprotein</keyword>
<organism evidence="7 8">
    <name type="scientific">Pelobates cultripes</name>
    <name type="common">Western spadefoot toad</name>
    <dbReference type="NCBI Taxonomy" id="61616"/>
    <lineage>
        <taxon>Eukaryota</taxon>
        <taxon>Metazoa</taxon>
        <taxon>Chordata</taxon>
        <taxon>Craniata</taxon>
        <taxon>Vertebrata</taxon>
        <taxon>Euteleostomi</taxon>
        <taxon>Amphibia</taxon>
        <taxon>Batrachia</taxon>
        <taxon>Anura</taxon>
        <taxon>Pelobatoidea</taxon>
        <taxon>Pelobatidae</taxon>
        <taxon>Pelobates</taxon>
    </lineage>
</organism>
<dbReference type="EMBL" id="OW240923">
    <property type="protein sequence ID" value="CAH2326294.1"/>
    <property type="molecule type" value="Genomic_DNA"/>
</dbReference>
<keyword evidence="2 6" id="KW-0812">Transmembrane</keyword>
<evidence type="ECO:0000313" key="8">
    <source>
        <dbReference type="Proteomes" id="UP001295444"/>
    </source>
</evidence>
<evidence type="ECO:0000256" key="5">
    <source>
        <dbReference type="ARBA" id="ARBA00023180"/>
    </source>
</evidence>
<keyword evidence="3 6" id="KW-1133">Transmembrane helix</keyword>
<evidence type="ECO:0000256" key="6">
    <source>
        <dbReference type="SAM" id="Phobius"/>
    </source>
</evidence>
<feature type="transmembrane region" description="Helical" evidence="6">
    <location>
        <begin position="12"/>
        <end position="34"/>
    </location>
</feature>